<dbReference type="PATRIC" id="fig|1382798.3.peg.632"/>
<comment type="caution">
    <text evidence="1">The sequence shown here is derived from an EMBL/GenBank/DDBJ whole genome shotgun (WGS) entry which is preliminary data.</text>
</comment>
<dbReference type="Proteomes" id="UP000032361">
    <property type="component" value="Unassembled WGS sequence"/>
</dbReference>
<evidence type="ECO:0000313" key="2">
    <source>
        <dbReference type="Proteomes" id="UP000032361"/>
    </source>
</evidence>
<protein>
    <submittedName>
        <fullName evidence="1">Uncharacterized protein</fullName>
    </submittedName>
</protein>
<proteinExistence type="predicted"/>
<keyword evidence="2" id="KW-1185">Reference proteome</keyword>
<evidence type="ECO:0000313" key="1">
    <source>
        <dbReference type="EMBL" id="KJD34749.1"/>
    </source>
</evidence>
<sequence length="218" mass="24177">MAVSALIVSTISCQDQTEIYEDFVNQFSDRNYPGKVLEPVSFSGKNRVKIEVLTPGDPAVNEARVFWNFYADSISVPVEQTNTLQEIMLDNLPEDSYSFIIKTYDTYGNISIPVEVFGTSYGDNYAKLISNRTLLSSNIDSITRTLSLSFSDADISNGAVETQIKYINTSDIEATTNLLAEENSITIEGYKSGGEFATVFLPDSSSIDTFITTWENIE</sequence>
<reference evidence="1 2" key="1">
    <citation type="journal article" date="2015" name="Antonie Van Leeuwenhoek">
        <title>Tamlana nanhaiensis sp. nov., isolated from surface seawater collected from the South China Sea.</title>
        <authorList>
            <person name="Liu X."/>
            <person name="Lai Q."/>
            <person name="Du Y."/>
            <person name="Li G."/>
            <person name="Sun F."/>
            <person name="Shao Z."/>
        </authorList>
    </citation>
    <scope>NUCLEOTIDE SEQUENCE [LARGE SCALE GENOMIC DNA]</scope>
    <source>
        <strain evidence="1 2">FHC16</strain>
    </source>
</reference>
<accession>A0A0D7W6V7</accession>
<dbReference type="STRING" id="1382798.PK35_03105"/>
<organism evidence="1 2">
    <name type="scientific">Neotamlana nanhaiensis</name>
    <dbReference type="NCBI Taxonomy" id="1382798"/>
    <lineage>
        <taxon>Bacteria</taxon>
        <taxon>Pseudomonadati</taxon>
        <taxon>Bacteroidota</taxon>
        <taxon>Flavobacteriia</taxon>
        <taxon>Flavobacteriales</taxon>
        <taxon>Flavobacteriaceae</taxon>
        <taxon>Neotamlana</taxon>
    </lineage>
</organism>
<name>A0A0D7W6V7_9FLAO</name>
<dbReference type="EMBL" id="JTDV01000001">
    <property type="protein sequence ID" value="KJD34749.1"/>
    <property type="molecule type" value="Genomic_DNA"/>
</dbReference>
<dbReference type="Pfam" id="PF16389">
    <property type="entry name" value="DUF4998"/>
    <property type="match status" value="1"/>
</dbReference>
<gene>
    <name evidence="1" type="ORF">PK35_03105</name>
</gene>
<dbReference type="AlphaFoldDB" id="A0A0D7W6V7"/>